<evidence type="ECO:0000313" key="16">
    <source>
        <dbReference type="Proteomes" id="UP000037904"/>
    </source>
</evidence>
<comment type="cofactor">
    <cofactor evidence="4">
        <name>Mg(2+)</name>
        <dbReference type="ChEBI" id="CHEBI:18420"/>
    </cofactor>
</comment>
<comment type="similarity">
    <text evidence="6">Belongs to the HDDC2 family.</text>
</comment>
<dbReference type="GO" id="GO:0046872">
    <property type="term" value="F:metal ion binding"/>
    <property type="evidence" value="ECO:0007669"/>
    <property type="project" value="UniProtKB-KW"/>
</dbReference>
<feature type="region of interest" description="Disordered" evidence="13">
    <location>
        <begin position="326"/>
        <end position="353"/>
    </location>
</feature>
<comment type="caution">
    <text evidence="15">The sequence shown here is derived from an EMBL/GenBank/DDBJ whole genome shotgun (WGS) entry which is preliminary data.</text>
</comment>
<evidence type="ECO:0000256" key="11">
    <source>
        <dbReference type="ARBA" id="ARBA00022842"/>
    </source>
</evidence>
<comment type="catalytic activity">
    <reaction evidence="1">
        <text>a 2'-deoxyribonucleoside 5'-phosphate + H2O = a 2'-deoxyribonucleoside + phosphate</text>
        <dbReference type="Rhea" id="RHEA:36167"/>
        <dbReference type="ChEBI" id="CHEBI:15377"/>
        <dbReference type="ChEBI" id="CHEBI:18274"/>
        <dbReference type="ChEBI" id="CHEBI:43474"/>
        <dbReference type="ChEBI" id="CHEBI:65317"/>
        <dbReference type="EC" id="3.1.3.89"/>
    </reaction>
</comment>
<dbReference type="EC" id="3.1.3.89" evidence="8"/>
<dbReference type="GO" id="GO:0002953">
    <property type="term" value="F:5'-deoxynucleotidase activity"/>
    <property type="evidence" value="ECO:0007669"/>
    <property type="project" value="UniProtKB-EC"/>
</dbReference>
<dbReference type="GO" id="GO:0009159">
    <property type="term" value="P:deoxyribonucleoside monophosphate catabolic process"/>
    <property type="evidence" value="ECO:0007669"/>
    <property type="project" value="UniProtKB-ARBA"/>
</dbReference>
<dbReference type="AlphaFoldDB" id="A0A0N0DCV1"/>
<dbReference type="SUPFAM" id="SSF109604">
    <property type="entry name" value="HD-domain/PDEase-like"/>
    <property type="match status" value="1"/>
</dbReference>
<dbReference type="Pfam" id="PF13023">
    <property type="entry name" value="HD_3"/>
    <property type="match status" value="1"/>
</dbReference>
<accession>A0A0N0DCV1</accession>
<dbReference type="PANTHER" id="PTHR11845">
    <property type="entry name" value="5'-DEOXYNUCLEOTIDASE HDDC2"/>
    <property type="match status" value="1"/>
</dbReference>
<evidence type="ECO:0000256" key="6">
    <source>
        <dbReference type="ARBA" id="ARBA00009999"/>
    </source>
</evidence>
<keyword evidence="16" id="KW-1185">Reference proteome</keyword>
<evidence type="ECO:0000256" key="9">
    <source>
        <dbReference type="ARBA" id="ARBA00022723"/>
    </source>
</evidence>
<keyword evidence="12" id="KW-0170">Cobalt</keyword>
<evidence type="ECO:0000256" key="4">
    <source>
        <dbReference type="ARBA" id="ARBA00001946"/>
    </source>
</evidence>
<comment type="cofactor">
    <cofactor evidence="3">
        <name>Co(2+)</name>
        <dbReference type="ChEBI" id="CHEBI:48828"/>
    </cofactor>
</comment>
<dbReference type="InterPro" id="IPR003607">
    <property type="entry name" value="HD/PDEase_dom"/>
</dbReference>
<protein>
    <recommendedName>
        <fullName evidence="8">5'-deoxynucleotidase</fullName>
        <ecNumber evidence="8">3.1.3.89</ecNumber>
    </recommendedName>
</protein>
<feature type="compositionally biased region" description="Basic and acidic residues" evidence="13">
    <location>
        <begin position="340"/>
        <end position="353"/>
    </location>
</feature>
<proteinExistence type="inferred from homology"/>
<dbReference type="Proteomes" id="UP000037904">
    <property type="component" value="Unassembled WGS sequence"/>
</dbReference>
<dbReference type="Gene3D" id="1.10.3210.10">
    <property type="entry name" value="Hypothetical protein af1432"/>
    <property type="match status" value="1"/>
</dbReference>
<dbReference type="GO" id="GO:0005737">
    <property type="term" value="C:cytoplasm"/>
    <property type="evidence" value="ECO:0007669"/>
    <property type="project" value="TreeGrafter"/>
</dbReference>
<keyword evidence="10 15" id="KW-0378">Hydrolase</keyword>
<evidence type="ECO:0000256" key="1">
    <source>
        <dbReference type="ARBA" id="ARBA00001638"/>
    </source>
</evidence>
<organism evidence="15 16">
    <name type="scientific">Fusarium langsethiae</name>
    <dbReference type="NCBI Taxonomy" id="179993"/>
    <lineage>
        <taxon>Eukaryota</taxon>
        <taxon>Fungi</taxon>
        <taxon>Dikarya</taxon>
        <taxon>Ascomycota</taxon>
        <taxon>Pezizomycotina</taxon>
        <taxon>Sordariomycetes</taxon>
        <taxon>Hypocreomycetidae</taxon>
        <taxon>Hypocreales</taxon>
        <taxon>Nectriaceae</taxon>
        <taxon>Fusarium</taxon>
    </lineage>
</organism>
<feature type="domain" description="HD/PDEase" evidence="14">
    <location>
        <begin position="162"/>
        <end position="285"/>
    </location>
</feature>
<evidence type="ECO:0000256" key="3">
    <source>
        <dbReference type="ARBA" id="ARBA00001941"/>
    </source>
</evidence>
<evidence type="ECO:0000259" key="14">
    <source>
        <dbReference type="SMART" id="SM00471"/>
    </source>
</evidence>
<keyword evidence="9" id="KW-0479">Metal-binding</keyword>
<evidence type="ECO:0000256" key="13">
    <source>
        <dbReference type="SAM" id="MobiDB-lite"/>
    </source>
</evidence>
<comment type="function">
    <text evidence="5">Catalyzes the dephosphorylation of the nucleoside 5'-monophosphates deoxyadenosine monophosphate (dAMP), deoxycytidine monophosphate (dCMP), deoxyguanosine monophosphate (dGMP) and deoxythymidine monophosphate (dTMP).</text>
</comment>
<comment type="cofactor">
    <cofactor evidence="2">
        <name>Mn(2+)</name>
        <dbReference type="ChEBI" id="CHEBI:29035"/>
    </cofactor>
</comment>
<evidence type="ECO:0000256" key="2">
    <source>
        <dbReference type="ARBA" id="ARBA00001936"/>
    </source>
</evidence>
<dbReference type="SMART" id="SM00471">
    <property type="entry name" value="HDc"/>
    <property type="match status" value="1"/>
</dbReference>
<dbReference type="FunFam" id="1.10.3210.10:FF:000011">
    <property type="entry name" value="HD domain-containing protein 2"/>
    <property type="match status" value="1"/>
</dbReference>
<evidence type="ECO:0000256" key="5">
    <source>
        <dbReference type="ARBA" id="ARBA00004074"/>
    </source>
</evidence>
<evidence type="ECO:0000256" key="10">
    <source>
        <dbReference type="ARBA" id="ARBA00022801"/>
    </source>
</evidence>
<evidence type="ECO:0000256" key="7">
    <source>
        <dbReference type="ARBA" id="ARBA00011738"/>
    </source>
</evidence>
<gene>
    <name evidence="15" type="ORF">FLAG1_08441</name>
</gene>
<dbReference type="EMBL" id="JXCE01000251">
    <property type="protein sequence ID" value="KPA38725.1"/>
    <property type="molecule type" value="Genomic_DNA"/>
</dbReference>
<name>A0A0N0DCV1_FUSLA</name>
<reference evidence="15 16" key="1">
    <citation type="submission" date="2015-04" db="EMBL/GenBank/DDBJ databases">
        <title>The draft genome sequence of Fusarium langsethiae, a T-2/HT-2 mycotoxin producer.</title>
        <authorList>
            <person name="Lysoe E."/>
            <person name="Divon H.H."/>
            <person name="Terzi V."/>
            <person name="Orru L."/>
            <person name="Lamontanara A."/>
            <person name="Kolseth A.-K."/>
            <person name="Frandsen R.J."/>
            <person name="Nielsen K."/>
            <person name="Thrane U."/>
        </authorList>
    </citation>
    <scope>NUCLEOTIDE SEQUENCE [LARGE SCALE GENOMIC DNA]</scope>
    <source>
        <strain evidence="15 16">Fl201059</strain>
    </source>
</reference>
<dbReference type="InterPro" id="IPR039356">
    <property type="entry name" value="YfbR/HDDC2"/>
</dbReference>
<sequence length="353" mass="40190">MSRFNSDIGVTCLFCFHDPFTDCTLVMIVSTVTRPRQTLHFVNTLETTANSLRQLPSSTRTTDIRSTPRRHIQYRLYSTRRMGSQPEQIKENGHSTSEEVIADLGFTPMVKVDGPWTVDKVVKEIPGGAPTEESSSPLPFFHMLERLKTTKREGWRRFGISRGESIADHMYRMSMISMFAPPSLAPKLDLAKCMKMCLIHDMAELLVGDITPVDGVPKPEKSRRESETMDFLTKNLLRNVAGGTTGEDIRAIWQEYEDSETLDSHFVHDVDKMELLLQMVEYEKRGEGRLDLGEFAYVATRMHLPEMKAWGQDVLKEREAFWGSKTHVHGEEGTSGGVTTERKGQQDDYYNKS</sequence>
<evidence type="ECO:0000256" key="8">
    <source>
        <dbReference type="ARBA" id="ARBA00012964"/>
    </source>
</evidence>
<evidence type="ECO:0000256" key="12">
    <source>
        <dbReference type="ARBA" id="ARBA00023285"/>
    </source>
</evidence>
<dbReference type="OrthoDB" id="10254258at2759"/>
<keyword evidence="11" id="KW-0460">Magnesium</keyword>
<evidence type="ECO:0000313" key="15">
    <source>
        <dbReference type="EMBL" id="KPA38725.1"/>
    </source>
</evidence>
<dbReference type="PANTHER" id="PTHR11845:SF13">
    <property type="entry name" value="5'-DEOXYNUCLEOTIDASE HDDC2"/>
    <property type="match status" value="1"/>
</dbReference>
<dbReference type="InterPro" id="IPR006674">
    <property type="entry name" value="HD_domain"/>
</dbReference>
<comment type="subunit">
    <text evidence="7">Homodimer.</text>
</comment>